<evidence type="ECO:0000256" key="2">
    <source>
        <dbReference type="ARBA" id="ARBA00022741"/>
    </source>
</evidence>
<dbReference type="PANTHER" id="PTHR32341">
    <property type="entry name" value="INTERFERON-INDUCIBLE GTPASE"/>
    <property type="match status" value="1"/>
</dbReference>
<evidence type="ECO:0000313" key="8">
    <source>
        <dbReference type="Proteomes" id="UP000053558"/>
    </source>
</evidence>
<dbReference type="InterPro" id="IPR030385">
    <property type="entry name" value="G_IRG_dom"/>
</dbReference>
<evidence type="ECO:0000259" key="6">
    <source>
        <dbReference type="PROSITE" id="PS51716"/>
    </source>
</evidence>
<dbReference type="GO" id="GO:0016020">
    <property type="term" value="C:membrane"/>
    <property type="evidence" value="ECO:0007669"/>
    <property type="project" value="InterPro"/>
</dbReference>
<dbReference type="InterPro" id="IPR051515">
    <property type="entry name" value="IRG"/>
</dbReference>
<accession>R7SFS9</accession>
<feature type="compositionally biased region" description="Basic and acidic residues" evidence="5">
    <location>
        <begin position="85"/>
        <end position="100"/>
    </location>
</feature>
<evidence type="ECO:0000256" key="5">
    <source>
        <dbReference type="SAM" id="MobiDB-lite"/>
    </source>
</evidence>
<evidence type="ECO:0000313" key="7">
    <source>
        <dbReference type="EMBL" id="EIW74597.1"/>
    </source>
</evidence>
<keyword evidence="8" id="KW-1185">Reference proteome</keyword>
<evidence type="ECO:0000256" key="1">
    <source>
        <dbReference type="ARBA" id="ARBA00005429"/>
    </source>
</evidence>
<dbReference type="Gene3D" id="3.40.50.300">
    <property type="entry name" value="P-loop containing nucleotide triphosphate hydrolases"/>
    <property type="match status" value="1"/>
</dbReference>
<dbReference type="Pfam" id="PF05049">
    <property type="entry name" value="IIGP"/>
    <property type="match status" value="1"/>
</dbReference>
<name>R7SFS9_CONPW</name>
<dbReference type="PROSITE" id="PS51716">
    <property type="entry name" value="G_IRG"/>
    <property type="match status" value="1"/>
</dbReference>
<feature type="region of interest" description="Disordered" evidence="5">
    <location>
        <begin position="85"/>
        <end position="110"/>
    </location>
</feature>
<dbReference type="SUPFAM" id="SSF52540">
    <property type="entry name" value="P-loop containing nucleoside triphosphate hydrolases"/>
    <property type="match status" value="1"/>
</dbReference>
<dbReference type="PANTHER" id="PTHR32341:SF10">
    <property type="entry name" value="INTERFERON-INDUCIBLE GTPASE 5"/>
    <property type="match status" value="1"/>
</dbReference>
<evidence type="ECO:0000256" key="4">
    <source>
        <dbReference type="ARBA" id="ARBA00023134"/>
    </source>
</evidence>
<comment type="similarity">
    <text evidence="1">Belongs to the TRAFAC class dynamin-like GTPase superfamily. IRG family.</text>
</comment>
<dbReference type="KEGG" id="cput:CONPUDRAFT_159881"/>
<dbReference type="InterPro" id="IPR027417">
    <property type="entry name" value="P-loop_NTPase"/>
</dbReference>
<dbReference type="Proteomes" id="UP000053558">
    <property type="component" value="Unassembled WGS sequence"/>
</dbReference>
<gene>
    <name evidence="7" type="ORF">CONPUDRAFT_159881</name>
</gene>
<protein>
    <submittedName>
        <fullName evidence="7">p-loop containing nucleoside triphosphate hydrolase protein</fullName>
    </submittedName>
</protein>
<dbReference type="EMBL" id="JH711591">
    <property type="protein sequence ID" value="EIW74597.1"/>
    <property type="molecule type" value="Genomic_DNA"/>
</dbReference>
<dbReference type="GeneID" id="19204204"/>
<sequence length="377" mass="41270">MAVEKFAAAPVPPVRSSTPTSSFLLSMGAAPSQPAPQALVPLPAAIAINVALVAVNFAIATMCHAPLHSSPTLNRILDVIKLRRQQDEPERTSQGARERSATLQAADRTAEDATRALGAVEGQHHPYEEILIQPVIMPSLQDVEEAKRRVEYDDHLFHFAVAGVSGSGKSSLINALRGLHNRQEGAAATGVSEATLQLRRYPDPNPRNRVVWYDVPGAGTLQVPGHQYFHKQGLYVFDALIVLIDHRFTEADIAILRNAGLFGIPCYIVRSKADSHIRNLVDEMKVDGASSVEGGGVLEELESYARDEFRSQTKKNVRENLRRAGLPDQKVYIMSTMTMRSVVKGSVAQVSQKILDELDFLETFLGDAHSRRGPKSE</sequence>
<organism evidence="7 8">
    <name type="scientific">Coniophora puteana (strain RWD-64-598)</name>
    <name type="common">Brown rot fungus</name>
    <dbReference type="NCBI Taxonomy" id="741705"/>
    <lineage>
        <taxon>Eukaryota</taxon>
        <taxon>Fungi</taxon>
        <taxon>Dikarya</taxon>
        <taxon>Basidiomycota</taxon>
        <taxon>Agaricomycotina</taxon>
        <taxon>Agaricomycetes</taxon>
        <taxon>Agaricomycetidae</taxon>
        <taxon>Boletales</taxon>
        <taxon>Coniophorineae</taxon>
        <taxon>Coniophoraceae</taxon>
        <taxon>Coniophora</taxon>
    </lineage>
</organism>
<dbReference type="eggNOG" id="ENOG502S70P">
    <property type="taxonomic scope" value="Eukaryota"/>
</dbReference>
<dbReference type="RefSeq" id="XP_007775203.1">
    <property type="nucleotide sequence ID" value="XM_007777013.1"/>
</dbReference>
<evidence type="ECO:0000256" key="3">
    <source>
        <dbReference type="ARBA" id="ARBA00022801"/>
    </source>
</evidence>
<dbReference type="AlphaFoldDB" id="R7SFS9"/>
<dbReference type="GO" id="GO:0005525">
    <property type="term" value="F:GTP binding"/>
    <property type="evidence" value="ECO:0007669"/>
    <property type="project" value="UniProtKB-KW"/>
</dbReference>
<feature type="region of interest" description="Disordered" evidence="5">
    <location>
        <begin position="1"/>
        <end position="22"/>
    </location>
</feature>
<reference evidence="8" key="1">
    <citation type="journal article" date="2012" name="Science">
        <title>The Paleozoic origin of enzymatic lignin decomposition reconstructed from 31 fungal genomes.</title>
        <authorList>
            <person name="Floudas D."/>
            <person name="Binder M."/>
            <person name="Riley R."/>
            <person name="Barry K."/>
            <person name="Blanchette R.A."/>
            <person name="Henrissat B."/>
            <person name="Martinez A.T."/>
            <person name="Otillar R."/>
            <person name="Spatafora J.W."/>
            <person name="Yadav J.S."/>
            <person name="Aerts A."/>
            <person name="Benoit I."/>
            <person name="Boyd A."/>
            <person name="Carlson A."/>
            <person name="Copeland A."/>
            <person name="Coutinho P.M."/>
            <person name="de Vries R.P."/>
            <person name="Ferreira P."/>
            <person name="Findley K."/>
            <person name="Foster B."/>
            <person name="Gaskell J."/>
            <person name="Glotzer D."/>
            <person name="Gorecki P."/>
            <person name="Heitman J."/>
            <person name="Hesse C."/>
            <person name="Hori C."/>
            <person name="Igarashi K."/>
            <person name="Jurgens J.A."/>
            <person name="Kallen N."/>
            <person name="Kersten P."/>
            <person name="Kohler A."/>
            <person name="Kuees U."/>
            <person name="Kumar T.K.A."/>
            <person name="Kuo A."/>
            <person name="LaButti K."/>
            <person name="Larrondo L.F."/>
            <person name="Lindquist E."/>
            <person name="Ling A."/>
            <person name="Lombard V."/>
            <person name="Lucas S."/>
            <person name="Lundell T."/>
            <person name="Martin R."/>
            <person name="McLaughlin D.J."/>
            <person name="Morgenstern I."/>
            <person name="Morin E."/>
            <person name="Murat C."/>
            <person name="Nagy L.G."/>
            <person name="Nolan M."/>
            <person name="Ohm R.A."/>
            <person name="Patyshakuliyeva A."/>
            <person name="Rokas A."/>
            <person name="Ruiz-Duenas F.J."/>
            <person name="Sabat G."/>
            <person name="Salamov A."/>
            <person name="Samejima M."/>
            <person name="Schmutz J."/>
            <person name="Slot J.C."/>
            <person name="St John F."/>
            <person name="Stenlid J."/>
            <person name="Sun H."/>
            <person name="Sun S."/>
            <person name="Syed K."/>
            <person name="Tsang A."/>
            <person name="Wiebenga A."/>
            <person name="Young D."/>
            <person name="Pisabarro A."/>
            <person name="Eastwood D.C."/>
            <person name="Martin F."/>
            <person name="Cullen D."/>
            <person name="Grigoriev I.V."/>
            <person name="Hibbett D.S."/>
        </authorList>
    </citation>
    <scope>NUCLEOTIDE SEQUENCE [LARGE SCALE GENOMIC DNA]</scope>
    <source>
        <strain evidence="8">RWD-64-598 SS2</strain>
    </source>
</reference>
<keyword evidence="2" id="KW-0547">Nucleotide-binding</keyword>
<proteinExistence type="inferred from homology"/>
<keyword evidence="3 7" id="KW-0378">Hydrolase</keyword>
<dbReference type="InterPro" id="IPR007743">
    <property type="entry name" value="Immunity-related_GTPase-like"/>
</dbReference>
<feature type="domain" description="IRG-type G" evidence="6">
    <location>
        <begin position="155"/>
        <end position="342"/>
    </location>
</feature>
<dbReference type="GO" id="GO:0016787">
    <property type="term" value="F:hydrolase activity"/>
    <property type="evidence" value="ECO:0007669"/>
    <property type="project" value="UniProtKB-KW"/>
</dbReference>
<keyword evidence="4" id="KW-0342">GTP-binding</keyword>
<dbReference type="OrthoDB" id="422720at2759"/>